<dbReference type="Gene3D" id="3.10.450.50">
    <property type="match status" value="1"/>
</dbReference>
<keyword evidence="3" id="KW-1185">Reference proteome</keyword>
<sequence length="162" mass="18380">MKLGAIFIATFIVSTRLLYPNQVNAQTSQTLSAQALTKKIASLDSILFHAFNTCDVNTSKSLFTEDLEFYHDAGGLTNYAQNVNSILQRCNNKEMKVRRELVNGSLEVFPVKDFGAVQIGSHCFYYTEEGKEEKLDGTFKFVHIWKNTNGNWKIARVISYDH</sequence>
<dbReference type="Proteomes" id="UP001319080">
    <property type="component" value="Unassembled WGS sequence"/>
</dbReference>
<gene>
    <name evidence="2" type="ORF">KK062_17450</name>
</gene>
<dbReference type="InterPro" id="IPR032710">
    <property type="entry name" value="NTF2-like_dom_sf"/>
</dbReference>
<accession>A0AAP2GQT8</accession>
<dbReference type="SUPFAM" id="SSF54427">
    <property type="entry name" value="NTF2-like"/>
    <property type="match status" value="1"/>
</dbReference>
<dbReference type="AlphaFoldDB" id="A0AAP2GQT8"/>
<dbReference type="InterPro" id="IPR027843">
    <property type="entry name" value="DUF4440"/>
</dbReference>
<name>A0AAP2GQT8_9BACT</name>
<feature type="domain" description="DUF4440" evidence="1">
    <location>
        <begin position="40"/>
        <end position="154"/>
    </location>
</feature>
<evidence type="ECO:0000313" key="3">
    <source>
        <dbReference type="Proteomes" id="UP001319080"/>
    </source>
</evidence>
<evidence type="ECO:0000259" key="1">
    <source>
        <dbReference type="Pfam" id="PF14534"/>
    </source>
</evidence>
<proteinExistence type="predicted"/>
<dbReference type="RefSeq" id="WP_254085613.1">
    <property type="nucleotide sequence ID" value="NZ_JAHESE010000018.1"/>
</dbReference>
<organism evidence="2 3">
    <name type="scientific">Dawidia cretensis</name>
    <dbReference type="NCBI Taxonomy" id="2782350"/>
    <lineage>
        <taxon>Bacteria</taxon>
        <taxon>Pseudomonadati</taxon>
        <taxon>Bacteroidota</taxon>
        <taxon>Cytophagia</taxon>
        <taxon>Cytophagales</taxon>
        <taxon>Chryseotaleaceae</taxon>
        <taxon>Dawidia</taxon>
    </lineage>
</organism>
<protein>
    <submittedName>
        <fullName evidence="2">DUF4440 domain-containing protein</fullName>
    </submittedName>
</protein>
<evidence type="ECO:0000313" key="2">
    <source>
        <dbReference type="EMBL" id="MBT1710036.1"/>
    </source>
</evidence>
<dbReference type="EMBL" id="JAHESE010000018">
    <property type="protein sequence ID" value="MBT1710036.1"/>
    <property type="molecule type" value="Genomic_DNA"/>
</dbReference>
<dbReference type="Pfam" id="PF14534">
    <property type="entry name" value="DUF4440"/>
    <property type="match status" value="1"/>
</dbReference>
<comment type="caution">
    <text evidence="2">The sequence shown here is derived from an EMBL/GenBank/DDBJ whole genome shotgun (WGS) entry which is preliminary data.</text>
</comment>
<reference evidence="2 3" key="1">
    <citation type="submission" date="2021-05" db="EMBL/GenBank/DDBJ databases">
        <title>A Polyphasic approach of four new species of the genus Ohtaekwangia: Ohtaekwangia histidinii sp. nov., Ohtaekwangia cretensis sp. nov., Ohtaekwangia indiensis sp. nov., Ohtaekwangia reichenbachii sp. nov. from diverse environment.</title>
        <authorList>
            <person name="Octaviana S."/>
        </authorList>
    </citation>
    <scope>NUCLEOTIDE SEQUENCE [LARGE SCALE GENOMIC DNA]</scope>
    <source>
        <strain evidence="2 3">PWU5</strain>
    </source>
</reference>